<evidence type="ECO:0000256" key="2">
    <source>
        <dbReference type="SAM" id="MobiDB-lite"/>
    </source>
</evidence>
<dbReference type="AlphaFoldDB" id="A0A8T2ZVR4"/>
<dbReference type="Proteomes" id="UP000807159">
    <property type="component" value="Chromosome 1"/>
</dbReference>
<keyword evidence="5" id="KW-1185">Reference proteome</keyword>
<evidence type="ECO:0000259" key="3">
    <source>
        <dbReference type="SMART" id="SM01083"/>
    </source>
</evidence>
<organism evidence="4 5">
    <name type="scientific">Populus deltoides</name>
    <name type="common">Eastern poplar</name>
    <name type="synonym">Eastern cottonwood</name>
    <dbReference type="NCBI Taxonomy" id="3696"/>
    <lineage>
        <taxon>Eukaryota</taxon>
        <taxon>Viridiplantae</taxon>
        <taxon>Streptophyta</taxon>
        <taxon>Embryophyta</taxon>
        <taxon>Tracheophyta</taxon>
        <taxon>Spermatophyta</taxon>
        <taxon>Magnoliopsida</taxon>
        <taxon>eudicotyledons</taxon>
        <taxon>Gunneridae</taxon>
        <taxon>Pentapetalae</taxon>
        <taxon>rosids</taxon>
        <taxon>fabids</taxon>
        <taxon>Malpighiales</taxon>
        <taxon>Salicaceae</taxon>
        <taxon>Saliceae</taxon>
        <taxon>Populus</taxon>
    </lineage>
</organism>
<proteinExistence type="predicted"/>
<evidence type="ECO:0000313" key="5">
    <source>
        <dbReference type="Proteomes" id="UP000807159"/>
    </source>
</evidence>
<dbReference type="EMBL" id="JACEGQ020000001">
    <property type="protein sequence ID" value="KAH8521643.1"/>
    <property type="molecule type" value="Genomic_DNA"/>
</dbReference>
<evidence type="ECO:0000256" key="1">
    <source>
        <dbReference type="SAM" id="Coils"/>
    </source>
</evidence>
<keyword evidence="1" id="KW-0175">Coiled coil</keyword>
<accession>A0A8T2ZVR4</accession>
<sequence length="416" mass="47881">MGGHGGLNILPQKKWNVYNYENREKVRKDEEAAARDEQLKREEVRKRDAEFRLERLRAARGLPPMQKPEEPVPVVEAEASISEPKSNHINLFEGIKIFDPVMGLEKERGDEGEGSKKKRKMMKKEEVRIVTAEDEKYRLGYGVAGKGVKLPWYLERRSDEVNNKERGEDDGSTRGKKEVGKKSGKKTLEELRDERLKREKHEKERERALLVEKSRRDGSRLKEKGFSRRIAENLDVGESSSQQIDSSPLPMQASEIQVQLSQQSENHGVNSVVLFTIIHDFAPASSKWCRSIAGKSLDDEGDAFYLSGQREQRKSLLCYLYLYLFHVFRLRLCRLEIKHLKNVDESLSEQALLEFLWTEIPSVRFFIHEIKTTACSGWLAPRALNGNSSRALYGKMSLNFYADCWFRITCAASTII</sequence>
<reference evidence="4" key="1">
    <citation type="journal article" date="2021" name="J. Hered.">
        <title>Genome Assembly of Salicaceae Populus deltoides (Eastern Cottonwood) I-69 Based on Nanopore Sequencing and Hi-C Technologies.</title>
        <authorList>
            <person name="Bai S."/>
            <person name="Wu H."/>
            <person name="Zhang J."/>
            <person name="Pan Z."/>
            <person name="Zhao W."/>
            <person name="Li Z."/>
            <person name="Tong C."/>
        </authorList>
    </citation>
    <scope>NUCLEOTIDE SEQUENCE</scope>
    <source>
        <tissue evidence="4">Leaf</tissue>
    </source>
</reference>
<dbReference type="SMART" id="SM01083">
    <property type="entry name" value="Cir_N"/>
    <property type="match status" value="1"/>
</dbReference>
<gene>
    <name evidence="4" type="ORF">H0E87_002623</name>
</gene>
<comment type="caution">
    <text evidence="4">The sequence shown here is derived from an EMBL/GenBank/DDBJ whole genome shotgun (WGS) entry which is preliminary data.</text>
</comment>
<dbReference type="PANTHER" id="PTHR31861:SF15">
    <property type="entry name" value="DUF577 DOMAIN-CONTAINING PROTEIN"/>
    <property type="match status" value="1"/>
</dbReference>
<feature type="region of interest" description="Disordered" evidence="2">
    <location>
        <begin position="154"/>
        <end position="207"/>
    </location>
</feature>
<feature type="domain" description="CBF1-interacting co-repressor CIR N-terminal" evidence="3">
    <location>
        <begin position="14"/>
        <end position="50"/>
    </location>
</feature>
<dbReference type="PANTHER" id="PTHR31861">
    <property type="entry name" value="OS10G0507500 PROTEIN"/>
    <property type="match status" value="1"/>
</dbReference>
<protein>
    <recommendedName>
        <fullName evidence="3">CBF1-interacting co-repressor CIR N-terminal domain-containing protein</fullName>
    </recommendedName>
</protein>
<name>A0A8T2ZVR4_POPDE</name>
<feature type="region of interest" description="Disordered" evidence="2">
    <location>
        <begin position="106"/>
        <end position="125"/>
    </location>
</feature>
<feature type="compositionally biased region" description="Basic and acidic residues" evidence="2">
    <location>
        <begin position="106"/>
        <end position="115"/>
    </location>
</feature>
<feature type="coiled-coil region" evidence="1">
    <location>
        <begin position="27"/>
        <end position="59"/>
    </location>
</feature>
<dbReference type="InterPro" id="IPR019339">
    <property type="entry name" value="CIR_N_dom"/>
</dbReference>
<evidence type="ECO:0000313" key="4">
    <source>
        <dbReference type="EMBL" id="KAH8521643.1"/>
    </source>
</evidence>